<dbReference type="AlphaFoldDB" id="A0A1H8P378"/>
<dbReference type="OrthoDB" id="236162at2157"/>
<evidence type="ECO:0000256" key="1">
    <source>
        <dbReference type="SAM" id="Phobius"/>
    </source>
</evidence>
<protein>
    <submittedName>
        <fullName evidence="2">Uncharacterized protein</fullName>
    </submittedName>
</protein>
<accession>A0A1H8P378</accession>
<keyword evidence="3" id="KW-1185">Reference proteome</keyword>
<gene>
    <name evidence="2" type="ORF">SAMN05216388_1011138</name>
</gene>
<reference evidence="3" key="1">
    <citation type="submission" date="2016-10" db="EMBL/GenBank/DDBJ databases">
        <authorList>
            <person name="Varghese N."/>
            <person name="Submissions S."/>
        </authorList>
    </citation>
    <scope>NUCLEOTIDE SEQUENCE [LARGE SCALE GENOMIC DNA]</scope>
    <source>
        <strain evidence="3">IBRC-M 10043</strain>
    </source>
</reference>
<proteinExistence type="predicted"/>
<keyword evidence="1" id="KW-1133">Transmembrane helix</keyword>
<dbReference type="Proteomes" id="UP000198775">
    <property type="component" value="Unassembled WGS sequence"/>
</dbReference>
<organism evidence="2 3">
    <name type="scientific">Halorientalis persicus</name>
    <dbReference type="NCBI Taxonomy" id="1367881"/>
    <lineage>
        <taxon>Archaea</taxon>
        <taxon>Methanobacteriati</taxon>
        <taxon>Methanobacteriota</taxon>
        <taxon>Stenosarchaea group</taxon>
        <taxon>Halobacteria</taxon>
        <taxon>Halobacteriales</taxon>
        <taxon>Haloarculaceae</taxon>
        <taxon>Halorientalis</taxon>
    </lineage>
</organism>
<dbReference type="EMBL" id="FOCX01000011">
    <property type="protein sequence ID" value="SEO36287.1"/>
    <property type="molecule type" value="Genomic_DNA"/>
</dbReference>
<sequence>MATTTRTRRRLPRVDLTVFVPTVVLIAAEVWFLATQARSVLLPLIWMAPMNLLLLAYAVEESIALSMVAMLLFFARFVYLPVLLFAPMGNFLLFYALFMAPVDVLIVGYMTSAAGKRVTGSSSAT</sequence>
<dbReference type="RefSeq" id="WP_139203512.1">
    <property type="nucleotide sequence ID" value="NZ_FOCX01000011.1"/>
</dbReference>
<keyword evidence="1" id="KW-0812">Transmembrane</keyword>
<feature type="transmembrane region" description="Helical" evidence="1">
    <location>
        <begin position="40"/>
        <end position="58"/>
    </location>
</feature>
<evidence type="ECO:0000313" key="2">
    <source>
        <dbReference type="EMBL" id="SEO36287.1"/>
    </source>
</evidence>
<feature type="transmembrane region" description="Helical" evidence="1">
    <location>
        <begin position="92"/>
        <end position="111"/>
    </location>
</feature>
<evidence type="ECO:0000313" key="3">
    <source>
        <dbReference type="Proteomes" id="UP000198775"/>
    </source>
</evidence>
<name>A0A1H8P378_9EURY</name>
<keyword evidence="1" id="KW-0472">Membrane</keyword>
<feature type="transmembrane region" description="Helical" evidence="1">
    <location>
        <begin position="65"/>
        <end position="86"/>
    </location>
</feature>